<dbReference type="Proteomes" id="UP000283850">
    <property type="component" value="Unassembled WGS sequence"/>
</dbReference>
<protein>
    <recommendedName>
        <fullName evidence="4">RHS repeat protein</fullName>
    </recommendedName>
</protein>
<evidence type="ECO:0000256" key="1">
    <source>
        <dbReference type="SAM" id="SignalP"/>
    </source>
</evidence>
<dbReference type="Pfam" id="PF05593">
    <property type="entry name" value="RHS_repeat"/>
    <property type="match status" value="1"/>
</dbReference>
<evidence type="ECO:0000313" key="2">
    <source>
        <dbReference type="EMBL" id="RGV58229.1"/>
    </source>
</evidence>
<evidence type="ECO:0008006" key="4">
    <source>
        <dbReference type="Google" id="ProtNLM"/>
    </source>
</evidence>
<dbReference type="InterPro" id="IPR031325">
    <property type="entry name" value="RHS_repeat"/>
</dbReference>
<dbReference type="Gene3D" id="2.180.10.10">
    <property type="entry name" value="RHS repeat-associated core"/>
    <property type="match status" value="1"/>
</dbReference>
<dbReference type="InterPro" id="IPR006530">
    <property type="entry name" value="YD"/>
</dbReference>
<evidence type="ECO:0000313" key="3">
    <source>
        <dbReference type="Proteomes" id="UP000283850"/>
    </source>
</evidence>
<sequence length="922" mass="104930">MKKRILTIILGILCTAGMHGQSSDVPSLPQLTTPSPKATMADRFGYYPTNLYTGLVDITIPIHTIEVKGIKIPIEFKYHASGLKYDDLPMEVGYGWTLMAGGTVSYSARAASAYLTKGEKGEPFIKEVKDIVKNDKTGSLYSDQLQLDYVINGSKSDYTIQGKYRDSEYDVYNFSFPEHSGQYYLLEDNKEFTVPVSTTYLYGSGYTPVARDEHGNEYQFGVRDSDGDIARNFTYYLTKVISADKGDTIHFSYQEINWGATDKLVHRPVIEATYSFKDNMQGTTQSSIDGVTGITRKSFNTPILKEISHKGNRVEFQYSSTEIRSLEQIRIYQQGTLVKSVRLAKTDHAYLDAARFYGSDNKEIYSYGFEYNGKRPEGYMSIDYWGYCNGPSTSSPHALYVPNFTLPNNRTIPGLNRSLNEAYMQKGILTKIVYPTKGYTTFTYEPHRGQNGVLYGGLRIKEMNVYNESGNLQEKKWYKYGLNESGNGRAIRTVDPNDYCSQSYLLEAYWAPGFEGAITLLGERTRVDAYHAFPLSDYFQQGSTVVYSCVTEYMGTPAAPEGKTEYRFSDFMDEWYYGTMRGNRTEIPKWSNAWKCGKLVGKTVTDNSGKIVYSLSNTYEEINRRDYLNLRVLSYCNIYGPASGIKEIFSTHTDFSTATEGSLYDYYNYYITSGEYVVKESKEFNDGVYKTVRYKYNELGQIIEETLVNSEGNEQIVRKKYTCDFWKDAMSGSIYDKMYWKNIHSPALEISVYKGEALVGKTTNEYKDWGDFIALQNVKQLNYYEPRIKYQSYDKYGNPTVISKDGEFEEVSYIWGHQGQRVIAEIRGGSFDTLGPVLTDRVTSAVSPSSADMAIIEALRSNPSLEGSRITTYYYDSALNLKQLVMPNGTKTSYEYDSFGRLACVKDQNGKIIESYQYNYKQ</sequence>
<accession>A0A412YLE9</accession>
<gene>
    <name evidence="2" type="ORF">DWW10_00935</name>
</gene>
<organism evidence="2 3">
    <name type="scientific">Bacteroides intestinalis</name>
    <dbReference type="NCBI Taxonomy" id="329854"/>
    <lineage>
        <taxon>Bacteria</taxon>
        <taxon>Pseudomonadati</taxon>
        <taxon>Bacteroidota</taxon>
        <taxon>Bacteroidia</taxon>
        <taxon>Bacteroidales</taxon>
        <taxon>Bacteroidaceae</taxon>
        <taxon>Bacteroides</taxon>
    </lineage>
</organism>
<name>A0A412YLE9_9BACE</name>
<dbReference type="RefSeq" id="WP_022394300.1">
    <property type="nucleotide sequence ID" value="NZ_QRZF01000001.1"/>
</dbReference>
<dbReference type="AlphaFoldDB" id="A0A412YLE9"/>
<feature type="chain" id="PRO_5019214704" description="RHS repeat protein" evidence="1">
    <location>
        <begin position="21"/>
        <end position="922"/>
    </location>
</feature>
<comment type="caution">
    <text evidence="2">The sequence shown here is derived from an EMBL/GenBank/DDBJ whole genome shotgun (WGS) entry which is preliminary data.</text>
</comment>
<keyword evidence="1" id="KW-0732">Signal</keyword>
<dbReference type="NCBIfam" id="TIGR01643">
    <property type="entry name" value="YD_repeat_2x"/>
    <property type="match status" value="1"/>
</dbReference>
<proteinExistence type="predicted"/>
<dbReference type="EMBL" id="QRZF01000001">
    <property type="protein sequence ID" value="RGV58229.1"/>
    <property type="molecule type" value="Genomic_DNA"/>
</dbReference>
<feature type="signal peptide" evidence="1">
    <location>
        <begin position="1"/>
        <end position="20"/>
    </location>
</feature>
<reference evidence="2 3" key="1">
    <citation type="submission" date="2018-08" db="EMBL/GenBank/DDBJ databases">
        <title>A genome reference for cultivated species of the human gut microbiota.</title>
        <authorList>
            <person name="Zou Y."/>
            <person name="Xue W."/>
            <person name="Luo G."/>
        </authorList>
    </citation>
    <scope>NUCLEOTIDE SEQUENCE [LARGE SCALE GENOMIC DNA]</scope>
    <source>
        <strain evidence="2 3">AF14-32</strain>
    </source>
</reference>